<proteinExistence type="predicted"/>
<dbReference type="STRING" id="709881.SAMN04489832_5573"/>
<keyword evidence="3" id="KW-1185">Reference proteome</keyword>
<gene>
    <name evidence="2" type="ORF">SAMN04489832_5573</name>
</gene>
<evidence type="ECO:0000313" key="2">
    <source>
        <dbReference type="EMBL" id="SIN33674.1"/>
    </source>
</evidence>
<reference evidence="3" key="1">
    <citation type="submission" date="2016-12" db="EMBL/GenBank/DDBJ databases">
        <authorList>
            <person name="Varghese N."/>
            <person name="Submissions S."/>
        </authorList>
    </citation>
    <scope>NUCLEOTIDE SEQUENCE [LARGE SCALE GENOMIC DNA]</scope>
    <source>
        <strain evidence="3">DSM 45599</strain>
    </source>
</reference>
<evidence type="ECO:0000256" key="1">
    <source>
        <dbReference type="SAM" id="MobiDB-lite"/>
    </source>
</evidence>
<accession>A0A1N6AI92</accession>
<protein>
    <submittedName>
        <fullName evidence="2">Uncharacterized protein</fullName>
    </submittedName>
</protein>
<dbReference type="Proteomes" id="UP000185124">
    <property type="component" value="Unassembled WGS sequence"/>
</dbReference>
<name>A0A1N6AI92_9ACTN</name>
<dbReference type="AlphaFoldDB" id="A0A1N6AI92"/>
<sequence length="54" mass="5446">MRAPFVGQLYRARDMYTPGTGCGAGRHEGPSAGRGVPGGSRASVPDDPSGQEAG</sequence>
<feature type="region of interest" description="Disordered" evidence="1">
    <location>
        <begin position="15"/>
        <end position="54"/>
    </location>
</feature>
<organism evidence="2 3">
    <name type="scientific">Micromonospora cremea</name>
    <dbReference type="NCBI Taxonomy" id="709881"/>
    <lineage>
        <taxon>Bacteria</taxon>
        <taxon>Bacillati</taxon>
        <taxon>Actinomycetota</taxon>
        <taxon>Actinomycetes</taxon>
        <taxon>Micromonosporales</taxon>
        <taxon>Micromonosporaceae</taxon>
        <taxon>Micromonospora</taxon>
    </lineage>
</organism>
<evidence type="ECO:0000313" key="3">
    <source>
        <dbReference type="Proteomes" id="UP000185124"/>
    </source>
</evidence>
<dbReference type="EMBL" id="FSQT01000002">
    <property type="protein sequence ID" value="SIN33674.1"/>
    <property type="molecule type" value="Genomic_DNA"/>
</dbReference>